<accession>A0A650EU41</accession>
<keyword evidence="2" id="KW-1185">Reference proteome</keyword>
<evidence type="ECO:0000313" key="2">
    <source>
        <dbReference type="Proteomes" id="UP000424180"/>
    </source>
</evidence>
<evidence type="ECO:0000313" key="1">
    <source>
        <dbReference type="EMBL" id="QGT53058.1"/>
    </source>
</evidence>
<dbReference type="Proteomes" id="UP000424180">
    <property type="component" value="Segment"/>
</dbReference>
<sequence>MKDKYCKICCYKIDSSSFFIVNEKDTKQTYHVACYTEKYNIQFIKDKQIKRRKIG</sequence>
<proteinExistence type="predicted"/>
<protein>
    <submittedName>
        <fullName evidence="1">Uncharacterized protein</fullName>
    </submittedName>
</protein>
<gene>
    <name evidence="1" type="ORF">CHPC52_000715</name>
</gene>
<name>A0A650EU41_9CAUD</name>
<organism evidence="1 2">
    <name type="scientific">Lactococcus phage CHPC52</name>
    <dbReference type="NCBI Taxonomy" id="2675251"/>
    <lineage>
        <taxon>Viruses</taxon>
        <taxon>Duplodnaviria</taxon>
        <taxon>Heunggongvirae</taxon>
        <taxon>Uroviricota</taxon>
        <taxon>Caudoviricetes</taxon>
        <taxon>Skunavirus</taxon>
        <taxon>Skunavirus CHPC52</taxon>
    </lineage>
</organism>
<reference evidence="1 2" key="1">
    <citation type="submission" date="2019-11" db="EMBL/GenBank/DDBJ databases">
        <title>Genome Sequences of 31 Lactococcus lactis Bacteriophages Isolated from Foods.</title>
        <authorList>
            <person name="Marcelli B."/>
            <person name="de Jong A."/>
            <person name="Kuipers O.P."/>
        </authorList>
    </citation>
    <scope>NUCLEOTIDE SEQUENCE [LARGE SCALE GENOMIC DNA]</scope>
</reference>
<dbReference type="EMBL" id="MN689519">
    <property type="protein sequence ID" value="QGT53058.1"/>
    <property type="molecule type" value="Genomic_DNA"/>
</dbReference>